<gene>
    <name evidence="1" type="ORF">K668_02130</name>
</gene>
<dbReference type="HOGENOM" id="CLU_2260610_0_0_14"/>
<name>A0A059XZE3_MYCBV</name>
<organism evidence="1 2">
    <name type="scientific">Mycoplasmopsis bovis CQ-W70</name>
    <dbReference type="NCBI Taxonomy" id="1316930"/>
    <lineage>
        <taxon>Bacteria</taxon>
        <taxon>Bacillati</taxon>
        <taxon>Mycoplasmatota</taxon>
        <taxon>Mycoplasmoidales</taxon>
        <taxon>Metamycoplasmataceae</taxon>
        <taxon>Mycoplasmopsis</taxon>
    </lineage>
</organism>
<dbReference type="KEGG" id="mbq:K668_02130"/>
<protein>
    <submittedName>
        <fullName evidence="1">Uncharacterized protein</fullName>
    </submittedName>
</protein>
<dbReference type="PATRIC" id="fig|1316930.3.peg.437"/>
<accession>A0A059XZE3</accession>
<dbReference type="Proteomes" id="UP000027182">
    <property type="component" value="Chromosome"/>
</dbReference>
<sequence length="113" mass="13479">MSNPNMHFLKCNKQNIFNMLRSIEYPAIVVDTEFFNKGHHNKCKLPVKLYSKNQKNIVYALSYLIIENKNSFNVKLNNINEYSLTKQKAPQVNLRRFFISELLLFLNLMIYHH</sequence>
<reference evidence="1 2" key="1">
    <citation type="submission" date="2013-04" db="EMBL/GenBank/DDBJ databases">
        <authorList>
            <person name="Lin L."/>
            <person name="Zeng Z."/>
            <person name="Xie J."/>
            <person name="Luo L."/>
            <person name="Yang Z."/>
            <person name="Liang W."/>
            <person name="Lin H."/>
            <person name="Dong C."/>
            <person name="Sun Y."/>
        </authorList>
    </citation>
    <scope>NUCLEOTIDE SEQUENCE [LARGE SCALE GENOMIC DNA]</scope>
    <source>
        <strain evidence="1 2">CQ-W70</strain>
    </source>
</reference>
<evidence type="ECO:0000313" key="1">
    <source>
        <dbReference type="EMBL" id="AIA34004.1"/>
    </source>
</evidence>
<proteinExistence type="predicted"/>
<dbReference type="RefSeq" id="WP_038582754.1">
    <property type="nucleotide sequence ID" value="NZ_CP005933.1"/>
</dbReference>
<dbReference type="AlphaFoldDB" id="A0A059XZE3"/>
<dbReference type="EMBL" id="CP005933">
    <property type="protein sequence ID" value="AIA34004.1"/>
    <property type="molecule type" value="Genomic_DNA"/>
</dbReference>
<evidence type="ECO:0000313" key="2">
    <source>
        <dbReference type="Proteomes" id="UP000027182"/>
    </source>
</evidence>